<keyword evidence="5" id="KW-0812">Transmembrane</keyword>
<dbReference type="GO" id="GO:0036055">
    <property type="term" value="F:protein-succinyllysine desuccinylase activity"/>
    <property type="evidence" value="ECO:0007669"/>
    <property type="project" value="InterPro"/>
</dbReference>
<reference evidence="7" key="1">
    <citation type="journal article" date="2004" name="Nature">
        <title>Genome duplication in the teleost fish Tetraodon nigroviridis reveals the early vertebrate proto-karyotype.</title>
        <authorList>
            <person name="Jaillon O."/>
            <person name="Aury J.-M."/>
            <person name="Brunet F."/>
            <person name="Petit J.-L."/>
            <person name="Stange-Thomann N."/>
            <person name="Mauceli E."/>
            <person name="Bouneau L."/>
            <person name="Fischer C."/>
            <person name="Ozouf-Costaz C."/>
            <person name="Bernot A."/>
            <person name="Nicaud S."/>
            <person name="Jaffe D."/>
            <person name="Fisher S."/>
            <person name="Lutfalla G."/>
            <person name="Dossat C."/>
            <person name="Segurens B."/>
            <person name="Dasilva C."/>
            <person name="Salanoubat M."/>
            <person name="Levy M."/>
            <person name="Boudet N."/>
            <person name="Castellano S."/>
            <person name="Anthouard V."/>
            <person name="Jubin C."/>
            <person name="Castelli V."/>
            <person name="Katinka M."/>
            <person name="Vacherie B."/>
            <person name="Biemont C."/>
            <person name="Skalli Z."/>
            <person name="Cattolico L."/>
            <person name="Poulain J."/>
            <person name="De Berardinis V."/>
            <person name="Cruaud C."/>
            <person name="Duprat S."/>
            <person name="Brottier P."/>
            <person name="Coutanceau J.-P."/>
            <person name="Gouzy J."/>
            <person name="Parra G."/>
            <person name="Lardier G."/>
            <person name="Chapple C."/>
            <person name="McKernan K.J."/>
            <person name="McEwan P."/>
            <person name="Bosak S."/>
            <person name="Kellis M."/>
            <person name="Volff J.-N."/>
            <person name="Guigo R."/>
            <person name="Zody M.C."/>
            <person name="Mesirov J."/>
            <person name="Lindblad-Toh K."/>
            <person name="Birren B."/>
            <person name="Nusbaum C."/>
            <person name="Kahn D."/>
            <person name="Robinson-Rechavi M."/>
            <person name="Laudet V."/>
            <person name="Schachter V."/>
            <person name="Quetier F."/>
            <person name="Saurin W."/>
            <person name="Scarpelli C."/>
            <person name="Wincker P."/>
            <person name="Lander E.S."/>
            <person name="Weissenbach J."/>
            <person name="Roest Crollius H."/>
        </authorList>
    </citation>
    <scope>NUCLEOTIDE SEQUENCE [LARGE SCALE GENOMIC DNA]</scope>
</reference>
<feature type="transmembrane region" description="Helical" evidence="5">
    <location>
        <begin position="547"/>
        <end position="568"/>
    </location>
</feature>
<evidence type="ECO:0000256" key="4">
    <source>
        <dbReference type="SAM" id="MobiDB-lite"/>
    </source>
</evidence>
<evidence type="ECO:0000313" key="7">
    <source>
        <dbReference type="EMBL" id="CAF95946.1"/>
    </source>
</evidence>
<dbReference type="SUPFAM" id="SSF52467">
    <property type="entry name" value="DHS-like NAD/FAD-binding domain"/>
    <property type="match status" value="1"/>
</dbReference>
<organism evidence="7">
    <name type="scientific">Tetraodon nigroviridis</name>
    <name type="common">Spotted green pufferfish</name>
    <name type="synonym">Chelonodon nigroviridis</name>
    <dbReference type="NCBI Taxonomy" id="99883"/>
    <lineage>
        <taxon>Eukaryota</taxon>
        <taxon>Metazoa</taxon>
        <taxon>Chordata</taxon>
        <taxon>Craniata</taxon>
        <taxon>Vertebrata</taxon>
        <taxon>Euteleostomi</taxon>
        <taxon>Actinopterygii</taxon>
        <taxon>Neopterygii</taxon>
        <taxon>Teleostei</taxon>
        <taxon>Neoteleostei</taxon>
        <taxon>Acanthomorphata</taxon>
        <taxon>Eupercaria</taxon>
        <taxon>Tetraodontiformes</taxon>
        <taxon>Tetradontoidea</taxon>
        <taxon>Tetraodontidae</taxon>
        <taxon>Tetraodon</taxon>
    </lineage>
</organism>
<feature type="binding site" evidence="3">
    <location>
        <position position="173"/>
    </location>
    <ligand>
        <name>Zn(2+)</name>
        <dbReference type="ChEBI" id="CHEBI:29105"/>
    </ligand>
</feature>
<feature type="transmembrane region" description="Helical" evidence="5">
    <location>
        <begin position="519"/>
        <end position="541"/>
    </location>
</feature>
<dbReference type="Gene3D" id="3.40.50.1220">
    <property type="entry name" value="TPP-binding domain"/>
    <property type="match status" value="1"/>
</dbReference>
<gene>
    <name evidence="7" type="ORF">GSTENG00012793001</name>
</gene>
<keyword evidence="3" id="KW-0479">Metal-binding</keyword>
<dbReference type="GO" id="GO:0046872">
    <property type="term" value="F:metal ion binding"/>
    <property type="evidence" value="ECO:0007669"/>
    <property type="project" value="UniProtKB-KW"/>
</dbReference>
<dbReference type="OrthoDB" id="6147412at2759"/>
<feature type="domain" description="Deacetylase sirtuin-type" evidence="6">
    <location>
        <begin position="1"/>
        <end position="262"/>
    </location>
</feature>
<dbReference type="GO" id="GO:0017136">
    <property type="term" value="F:histone deacetylase activity, NAD-dependent"/>
    <property type="evidence" value="ECO:0007669"/>
    <property type="project" value="TreeGrafter"/>
</dbReference>
<dbReference type="Pfam" id="PF16214">
    <property type="entry name" value="AC_N"/>
    <property type="match status" value="1"/>
</dbReference>
<dbReference type="Pfam" id="PF02146">
    <property type="entry name" value="SIR2"/>
    <property type="match status" value="1"/>
</dbReference>
<feature type="binding site" evidence="3">
    <location>
        <position position="127"/>
    </location>
    <ligand>
        <name>Zn(2+)</name>
        <dbReference type="ChEBI" id="CHEBI:29105"/>
    </ligand>
</feature>
<dbReference type="KEGG" id="tng:GSTEN00012793G001"/>
<dbReference type="AlphaFoldDB" id="Q4STT6"/>
<evidence type="ECO:0000256" key="2">
    <source>
        <dbReference type="ARBA" id="ARBA00023027"/>
    </source>
</evidence>
<feature type="binding site" evidence="3">
    <location>
        <position position="130"/>
    </location>
    <ligand>
        <name>Zn(2+)</name>
        <dbReference type="ChEBI" id="CHEBI:29105"/>
    </ligand>
</feature>
<dbReference type="InterPro" id="IPR026590">
    <property type="entry name" value="Ssirtuin_cat_dom"/>
</dbReference>
<feature type="non-terminal residue" evidence="7">
    <location>
        <position position="603"/>
    </location>
</feature>
<dbReference type="InterPro" id="IPR050134">
    <property type="entry name" value="NAD-dep_sirtuin_deacylases"/>
</dbReference>
<feature type="region of interest" description="Disordered" evidence="4">
    <location>
        <begin position="269"/>
        <end position="289"/>
    </location>
</feature>
<feature type="transmembrane region" description="Helical" evidence="5">
    <location>
        <begin position="499"/>
        <end position="514"/>
    </location>
</feature>
<keyword evidence="3" id="KW-0862">Zinc</keyword>
<sequence>MLEFRENFSKAKHIAIITGAGVSAESGVPTFRGENEKWRKWLSQDLATPEAFSRNPSRVWEFYQYRRDMALNKKPNAAHLAIAECEARLRKQGRSVVVITQCIDDLHQQAGSKHVLRVHGSLMETRCLSCGDVSVNRRNPICSSLKGKGAPDPDVADAHIPVDKLPRCDKSDCNGLLRPNMVFFGETMDSHILTKVEKEMEVCDLCLVVGTSSIVYPAAMFGPLIASRGVPVAEFNTKSTPKTEYFTCKKAAVSLSSVLGWERCGMNSREQQEKMEKQDGQSVTEQKTHQPVDSAECALWPPVSLSRADRRASLRAACARLPPLAPVCVRAGSDRSAGPRLRAGVQFMNGTDMEEISFQKVKTRRKRSHCPPGVPLTTIVCEDEFDCKELESLFQNYNLKLEQTSTLKALAILISMSATLAVVELLSGPSLTISKGSHPVHCVIFLSLFIVTNVKYLQVTQLQQIINLTLLFGFTFSFLCCPFSLGAMGLDPPTSPEQGMWQLILVIFVAYALLPVRTVLAVVLGIIVSISHLIVTASSVTVKTQKLWRMLIANTVLFTSVNLSGLFVRILTERAQRKAFLQARNCIEERLRMEDENEKQVRA</sequence>
<dbReference type="HAMAP" id="MF_01121">
    <property type="entry name" value="Sirtuin_ClassIII"/>
    <property type="match status" value="1"/>
</dbReference>
<protein>
    <submittedName>
        <fullName evidence="7">(spotted green pufferfish) hypothetical protein</fullName>
    </submittedName>
</protein>
<name>Q4STT6_TETNG</name>
<keyword evidence="5" id="KW-0472">Membrane</keyword>
<dbReference type="EMBL" id="CAAE01014114">
    <property type="protein sequence ID" value="CAF95946.1"/>
    <property type="molecule type" value="Genomic_DNA"/>
</dbReference>
<dbReference type="PANTHER" id="PTHR11085">
    <property type="entry name" value="NAD-DEPENDENT PROTEIN DEACYLASE SIRTUIN-5, MITOCHONDRIAL-RELATED"/>
    <property type="match status" value="1"/>
</dbReference>
<feature type="transmembrane region" description="Helical" evidence="5">
    <location>
        <begin position="438"/>
        <end position="456"/>
    </location>
</feature>
<dbReference type="GO" id="GO:0005634">
    <property type="term" value="C:nucleus"/>
    <property type="evidence" value="ECO:0007669"/>
    <property type="project" value="TreeGrafter"/>
</dbReference>
<dbReference type="GO" id="GO:0070403">
    <property type="term" value="F:NAD+ binding"/>
    <property type="evidence" value="ECO:0007669"/>
    <property type="project" value="InterPro"/>
</dbReference>
<evidence type="ECO:0000259" key="6">
    <source>
        <dbReference type="PROSITE" id="PS50305"/>
    </source>
</evidence>
<proteinExistence type="inferred from homology"/>
<reference evidence="7" key="2">
    <citation type="submission" date="2004-02" db="EMBL/GenBank/DDBJ databases">
        <authorList>
            <consortium name="Genoscope"/>
            <consortium name="Whitehead Institute Centre for Genome Research"/>
        </authorList>
    </citation>
    <scope>NUCLEOTIDE SEQUENCE</scope>
</reference>
<keyword evidence="2" id="KW-0520">NAD</keyword>
<dbReference type="Gene3D" id="3.30.1600.10">
    <property type="entry name" value="SIR2/SIRT2 'Small Domain"/>
    <property type="match status" value="1"/>
</dbReference>
<evidence type="ECO:0000256" key="3">
    <source>
        <dbReference type="PROSITE-ProRule" id="PRU00236"/>
    </source>
</evidence>
<feature type="binding site" evidence="3">
    <location>
        <position position="168"/>
    </location>
    <ligand>
        <name>Zn(2+)</name>
        <dbReference type="ChEBI" id="CHEBI:29105"/>
    </ligand>
</feature>
<dbReference type="InterPro" id="IPR003000">
    <property type="entry name" value="Sirtuin"/>
</dbReference>
<feature type="compositionally biased region" description="Basic and acidic residues" evidence="4">
    <location>
        <begin position="270"/>
        <end position="279"/>
    </location>
</feature>
<evidence type="ECO:0000256" key="1">
    <source>
        <dbReference type="ARBA" id="ARBA00022679"/>
    </source>
</evidence>
<feature type="transmembrane region" description="Helical" evidence="5">
    <location>
        <begin position="468"/>
        <end position="487"/>
    </location>
</feature>
<keyword evidence="1" id="KW-0808">Transferase</keyword>
<dbReference type="InterPro" id="IPR026591">
    <property type="entry name" value="Sirtuin_cat_small_dom_sf"/>
</dbReference>
<dbReference type="InterPro" id="IPR029035">
    <property type="entry name" value="DHS-like_NAD/FAD-binding_dom"/>
</dbReference>
<dbReference type="PROSITE" id="PS50305">
    <property type="entry name" value="SIRTUIN"/>
    <property type="match status" value="1"/>
</dbReference>
<keyword evidence="5" id="KW-1133">Transmembrane helix</keyword>
<dbReference type="GO" id="GO:0036054">
    <property type="term" value="F:protein-malonyllysine demalonylase activity"/>
    <property type="evidence" value="ECO:0007669"/>
    <property type="project" value="InterPro"/>
</dbReference>
<feature type="compositionally biased region" description="Polar residues" evidence="4">
    <location>
        <begin position="280"/>
        <end position="289"/>
    </location>
</feature>
<accession>Q4STT6</accession>
<dbReference type="InterPro" id="IPR027546">
    <property type="entry name" value="Sirtuin_class_III"/>
</dbReference>
<feature type="active site" description="Proton acceptor" evidence="3">
    <location>
        <position position="119"/>
    </location>
</feature>
<dbReference type="InterPro" id="IPR032628">
    <property type="entry name" value="AC_N"/>
</dbReference>
<dbReference type="PANTHER" id="PTHR11085:SF10">
    <property type="entry name" value="NAD-DEPENDENT PROTEIN DEACYLASE SIRTUIN-5, MITOCHONDRIAL-RELATED"/>
    <property type="match status" value="1"/>
</dbReference>
<evidence type="ECO:0000256" key="5">
    <source>
        <dbReference type="SAM" id="Phobius"/>
    </source>
</evidence>
<comment type="caution">
    <text evidence="7">The sequence shown here is derived from an EMBL/GenBank/DDBJ whole genome shotgun (WGS) entry which is preliminary data.</text>
</comment>